<keyword evidence="2" id="KW-1185">Reference proteome</keyword>
<reference evidence="1 2" key="1">
    <citation type="journal article" date="2019" name="Sci. Rep.">
        <title>Orb-weaving spider Araneus ventricosus genome elucidates the spidroin gene catalogue.</title>
        <authorList>
            <person name="Kono N."/>
            <person name="Nakamura H."/>
            <person name="Ohtoshi R."/>
            <person name="Moran D.A.P."/>
            <person name="Shinohara A."/>
            <person name="Yoshida Y."/>
            <person name="Fujiwara M."/>
            <person name="Mori M."/>
            <person name="Tomita M."/>
            <person name="Arakawa K."/>
        </authorList>
    </citation>
    <scope>NUCLEOTIDE SEQUENCE [LARGE SCALE GENOMIC DNA]</scope>
</reference>
<evidence type="ECO:0000313" key="1">
    <source>
        <dbReference type="EMBL" id="GBN74876.1"/>
    </source>
</evidence>
<dbReference type="Proteomes" id="UP000499080">
    <property type="component" value="Unassembled WGS sequence"/>
</dbReference>
<proteinExistence type="predicted"/>
<dbReference type="OrthoDB" id="6419861at2759"/>
<organism evidence="1 2">
    <name type="scientific">Araneus ventricosus</name>
    <name type="common">Orbweaver spider</name>
    <name type="synonym">Epeira ventricosa</name>
    <dbReference type="NCBI Taxonomy" id="182803"/>
    <lineage>
        <taxon>Eukaryota</taxon>
        <taxon>Metazoa</taxon>
        <taxon>Ecdysozoa</taxon>
        <taxon>Arthropoda</taxon>
        <taxon>Chelicerata</taxon>
        <taxon>Arachnida</taxon>
        <taxon>Araneae</taxon>
        <taxon>Araneomorphae</taxon>
        <taxon>Entelegynae</taxon>
        <taxon>Araneoidea</taxon>
        <taxon>Araneidae</taxon>
        <taxon>Araneus</taxon>
    </lineage>
</organism>
<evidence type="ECO:0000313" key="2">
    <source>
        <dbReference type="Proteomes" id="UP000499080"/>
    </source>
</evidence>
<sequence>MREIFASHGISSHELRYPIMVASYLRRMSELPFKKLNTAYFCGIVFQTTKDALKRIISVDRNQRLTSFLLTQHITPTVATNFCPAELLMKIWLKDLLHPNLVGERK</sequence>
<dbReference type="AlphaFoldDB" id="A0A4Y2RHI1"/>
<name>A0A4Y2RHI1_ARAVE</name>
<gene>
    <name evidence="1" type="ORF">AVEN_152843_1</name>
</gene>
<comment type="caution">
    <text evidence="1">The sequence shown here is derived from an EMBL/GenBank/DDBJ whole genome shotgun (WGS) entry which is preliminary data.</text>
</comment>
<accession>A0A4Y2RHI1</accession>
<dbReference type="EMBL" id="BGPR01144856">
    <property type="protein sequence ID" value="GBN74876.1"/>
    <property type="molecule type" value="Genomic_DNA"/>
</dbReference>
<protein>
    <submittedName>
        <fullName evidence="1">Uncharacterized protein</fullName>
    </submittedName>
</protein>